<dbReference type="Gene3D" id="1.10.1670.10">
    <property type="entry name" value="Helix-hairpin-Helix base-excision DNA repair enzymes (C-terminal)"/>
    <property type="match status" value="1"/>
</dbReference>
<dbReference type="Proteomes" id="UP000232196">
    <property type="component" value="Unassembled WGS sequence"/>
</dbReference>
<dbReference type="SUPFAM" id="SSF48150">
    <property type="entry name" value="DNA-glycosylase"/>
    <property type="match status" value="1"/>
</dbReference>
<dbReference type="AlphaFoldDB" id="A0A2M9XDJ8"/>
<evidence type="ECO:0000313" key="2">
    <source>
        <dbReference type="Proteomes" id="UP000232196"/>
    </source>
</evidence>
<organism evidence="1 2">
    <name type="scientific">Leptospira hartskeerlii</name>
    <dbReference type="NCBI Taxonomy" id="2023177"/>
    <lineage>
        <taxon>Bacteria</taxon>
        <taxon>Pseudomonadati</taxon>
        <taxon>Spirochaetota</taxon>
        <taxon>Spirochaetia</taxon>
        <taxon>Leptospirales</taxon>
        <taxon>Leptospiraceae</taxon>
        <taxon>Leptospira</taxon>
    </lineage>
</organism>
<reference evidence="1 2" key="1">
    <citation type="submission" date="2017-07" db="EMBL/GenBank/DDBJ databases">
        <title>Leptospira spp. isolated from tropical soils.</title>
        <authorList>
            <person name="Thibeaux R."/>
            <person name="Iraola G."/>
            <person name="Ferres I."/>
            <person name="Bierque E."/>
            <person name="Girault D."/>
            <person name="Soupe-Gilbert M.-E."/>
            <person name="Picardeau M."/>
            <person name="Goarant C."/>
        </authorList>
    </citation>
    <scope>NUCLEOTIDE SEQUENCE [LARGE SCALE GENOMIC DNA]</scope>
    <source>
        <strain evidence="1 2">MCA1-C-A1</strain>
    </source>
</reference>
<dbReference type="InterPro" id="IPR011257">
    <property type="entry name" value="DNA_glycosylase"/>
</dbReference>
<dbReference type="OrthoDB" id="9773332at2"/>
<protein>
    <submittedName>
        <fullName evidence="1">TIGR02757 family protein</fullName>
    </submittedName>
</protein>
<dbReference type="InterPro" id="IPR023170">
    <property type="entry name" value="HhH_base_excis_C"/>
</dbReference>
<dbReference type="EMBL" id="NPDN01000004">
    <property type="protein sequence ID" value="PJZ25730.1"/>
    <property type="molecule type" value="Genomic_DNA"/>
</dbReference>
<dbReference type="NCBIfam" id="TIGR02757">
    <property type="entry name" value="TIGR02757 family protein"/>
    <property type="match status" value="1"/>
</dbReference>
<evidence type="ECO:0000313" key="1">
    <source>
        <dbReference type="EMBL" id="PJZ25730.1"/>
    </source>
</evidence>
<dbReference type="GO" id="GO:0006281">
    <property type="term" value="P:DNA repair"/>
    <property type="evidence" value="ECO:0007669"/>
    <property type="project" value="InterPro"/>
</dbReference>
<comment type="caution">
    <text evidence="1">The sequence shown here is derived from an EMBL/GenBank/DDBJ whole genome shotgun (WGS) entry which is preliminary data.</text>
</comment>
<dbReference type="GO" id="GO:0003824">
    <property type="term" value="F:catalytic activity"/>
    <property type="evidence" value="ECO:0007669"/>
    <property type="project" value="InterPro"/>
</dbReference>
<keyword evidence="2" id="KW-1185">Reference proteome</keyword>
<dbReference type="RefSeq" id="WP_100706372.1">
    <property type="nucleotide sequence ID" value="NZ_NPDL01000001.1"/>
</dbReference>
<accession>A0A2M9XDJ8</accession>
<name>A0A2M9XDJ8_9LEPT</name>
<proteinExistence type="predicted"/>
<dbReference type="Pfam" id="PF09674">
    <property type="entry name" value="DUF2400"/>
    <property type="match status" value="1"/>
</dbReference>
<gene>
    <name evidence="1" type="ORF">CH357_08765</name>
</gene>
<dbReference type="InterPro" id="IPR014127">
    <property type="entry name" value="CHP02757"/>
</dbReference>
<sequence>MPSSPLSKEKNLKKSFDLLYKNYTKPEFLDSDPLFLCYLYDSPEDREFVGLLSALFAYGNVTAIRGFLSRLLEPMGKHPKQYLLNHGTKIWKNQLGPYRFQKEKDILLFLQAIRLAYLEIEKSGEKFLESWFSPIHSKDTGLEKRISGFQSRLSEILSHLDPGWKSYGLCFLIGLGNPKSAHKRYCMFLRWMVRKEEPDLGLYKQIKTSELLFPLDTHINRLSNILGITERRTSDLKKSREVTDYFQKIYPEDPLRMDFALCRLGILRKCKSVYIAELCESCDLKEVCKIYGKKKKKVGTATEN</sequence>